<dbReference type="InterPro" id="IPR036388">
    <property type="entry name" value="WH-like_DNA-bd_sf"/>
</dbReference>
<dbReference type="InterPro" id="IPR016032">
    <property type="entry name" value="Sig_transdc_resp-reg_C-effctor"/>
</dbReference>
<evidence type="ECO:0000256" key="2">
    <source>
        <dbReference type="ARBA" id="ARBA00022490"/>
    </source>
</evidence>
<dbReference type="SUPFAM" id="SSF48452">
    <property type="entry name" value="TPR-like"/>
    <property type="match status" value="1"/>
</dbReference>
<dbReference type="PROSITE" id="PS50005">
    <property type="entry name" value="TPR"/>
    <property type="match status" value="1"/>
</dbReference>
<dbReference type="Gene3D" id="1.25.40.10">
    <property type="entry name" value="Tetratricopeptide repeat domain"/>
    <property type="match status" value="1"/>
</dbReference>
<dbReference type="AlphaFoldDB" id="A0AB35YUH7"/>
<feature type="signal peptide" evidence="9">
    <location>
        <begin position="1"/>
        <end position="22"/>
    </location>
</feature>
<dbReference type="EMBL" id="JBANCF010000001">
    <property type="protein sequence ID" value="MEM0572167.1"/>
    <property type="molecule type" value="Genomic_DNA"/>
</dbReference>
<name>A0AB35YUH7_9FLAO</name>
<dbReference type="GO" id="GO:0006355">
    <property type="term" value="P:regulation of DNA-templated transcription"/>
    <property type="evidence" value="ECO:0007669"/>
    <property type="project" value="InterPro"/>
</dbReference>
<reference evidence="10 13" key="1">
    <citation type="submission" date="2024-01" db="EMBL/GenBank/DDBJ databases">
        <title>Aequorivita flavus sp. nov., isolated from deep-sea sediment.</title>
        <authorList>
            <person name="Chen X."/>
        </authorList>
    </citation>
    <scope>NUCLEOTIDE SEQUENCE</scope>
    <source>
        <strain evidence="10">MCCC 1A16923</strain>
        <strain evidence="11 13">MCCC 1A16935</strain>
    </source>
</reference>
<evidence type="ECO:0000256" key="3">
    <source>
        <dbReference type="ARBA" id="ARBA00022737"/>
    </source>
</evidence>
<evidence type="ECO:0000313" key="11">
    <source>
        <dbReference type="EMBL" id="MEM0572167.1"/>
    </source>
</evidence>
<dbReference type="PANTHER" id="PTHR46630:SF1">
    <property type="entry name" value="TETRATRICOPEPTIDE REPEAT PROTEIN 29"/>
    <property type="match status" value="1"/>
</dbReference>
<dbReference type="PANTHER" id="PTHR46630">
    <property type="entry name" value="TETRATRICOPEPTIDE REPEAT PROTEIN 29"/>
    <property type="match status" value="1"/>
</dbReference>
<dbReference type="Proteomes" id="UP001390963">
    <property type="component" value="Unassembled WGS sequence"/>
</dbReference>
<keyword evidence="9" id="KW-0732">Signal</keyword>
<evidence type="ECO:0000313" key="13">
    <source>
        <dbReference type="Proteomes" id="UP001390963"/>
    </source>
</evidence>
<evidence type="ECO:0000256" key="7">
    <source>
        <dbReference type="SAM" id="Coils"/>
    </source>
</evidence>
<evidence type="ECO:0000256" key="4">
    <source>
        <dbReference type="ARBA" id="ARBA00022803"/>
    </source>
</evidence>
<dbReference type="SUPFAM" id="SSF46894">
    <property type="entry name" value="C-terminal effector domain of the bipartite response regulators"/>
    <property type="match status" value="1"/>
</dbReference>
<feature type="coiled-coil region" evidence="7">
    <location>
        <begin position="390"/>
        <end position="421"/>
    </location>
</feature>
<dbReference type="Pfam" id="PF13424">
    <property type="entry name" value="TPR_12"/>
    <property type="match status" value="1"/>
</dbReference>
<gene>
    <name evidence="11" type="ORF">VZD24_01445</name>
    <name evidence="10" type="ORF">VZD85_01915</name>
</gene>
<evidence type="ECO:0000256" key="9">
    <source>
        <dbReference type="SAM" id="SignalP"/>
    </source>
</evidence>
<evidence type="ECO:0000313" key="10">
    <source>
        <dbReference type="EMBL" id="MEM0517092.1"/>
    </source>
</evidence>
<evidence type="ECO:0000256" key="8">
    <source>
        <dbReference type="SAM" id="Phobius"/>
    </source>
</evidence>
<feature type="repeat" description="TPR" evidence="6">
    <location>
        <begin position="110"/>
        <end position="143"/>
    </location>
</feature>
<dbReference type="InterPro" id="IPR019734">
    <property type="entry name" value="TPR_rpt"/>
</dbReference>
<comment type="caution">
    <text evidence="10">The sequence shown here is derived from an EMBL/GenBank/DDBJ whole genome shotgun (WGS) entry which is preliminary data.</text>
</comment>
<sequence>MRIHTYAILLLLLSIFPLKLLAQNNAQSSVVDQINLGVKYLSEKEYIKSIEELIEAKEIALRNEWYAQAFNATINIGTNYFLMLDYGEAFRYYLKAYEIAIKHLGKSQEMAVVNNIGILYVEEKDLPKAKESFFKAYEIAKDLDDNEIIGTYGINLALVLNKMGELDQAEKYIEEALPILKIRSNVLLLAKIAKAENLFLREQYVQAERLALDILPQINNLSLINEGATVNDKITLLLLISKIYEKQKQFKKAQKYVLMARAAQLNIEERIESYGSLADLYGETNEFHKAMAYKDSVLLATDSLYAIKNMALFKSEKVKFQIQNYQNELLESKKLLKQEKQFFYTLMFSVILIMGFLLWIYKNNSLKHKQRKRIVELELAKEKSDHLLIEEKHREKVAMELLEKERLKNELDIKNRELTAKAMYLASRNELIEEVVQSLSINTQITTNTPLKNQVNDLKKHLKKDTQWDSFFVHFEELNQGFLDRLRSQHPKLTPNDIRFLTFLYMNLSNKEIASLLNITPESCRKRKERISKKMNVPEGLPLHAYLSAI</sequence>
<dbReference type="GO" id="GO:0005737">
    <property type="term" value="C:cytoplasm"/>
    <property type="evidence" value="ECO:0007669"/>
    <property type="project" value="UniProtKB-SubCell"/>
</dbReference>
<proteinExistence type="inferred from homology"/>
<dbReference type="Proteomes" id="UP001388259">
    <property type="component" value="Unassembled WGS sequence"/>
</dbReference>
<dbReference type="RefSeq" id="WP_342686528.1">
    <property type="nucleotide sequence ID" value="NZ_JAZBJM010000001.1"/>
</dbReference>
<keyword evidence="2" id="KW-0963">Cytoplasm</keyword>
<keyword evidence="8" id="KW-0472">Membrane</keyword>
<keyword evidence="3" id="KW-0677">Repeat</keyword>
<evidence type="ECO:0000256" key="5">
    <source>
        <dbReference type="ARBA" id="ARBA00038253"/>
    </source>
</evidence>
<dbReference type="EMBL" id="JAZBJM010000001">
    <property type="protein sequence ID" value="MEM0517092.1"/>
    <property type="molecule type" value="Genomic_DNA"/>
</dbReference>
<keyword evidence="8" id="KW-0812">Transmembrane</keyword>
<keyword evidence="13" id="KW-1185">Reference proteome</keyword>
<comment type="similarity">
    <text evidence="5">Belongs to the Rap family.</text>
</comment>
<dbReference type="SMART" id="SM00028">
    <property type="entry name" value="TPR"/>
    <property type="match status" value="6"/>
</dbReference>
<protein>
    <submittedName>
        <fullName evidence="10">Tetratricopeptide repeat protein</fullName>
    </submittedName>
</protein>
<evidence type="ECO:0000313" key="12">
    <source>
        <dbReference type="Proteomes" id="UP001388259"/>
    </source>
</evidence>
<dbReference type="Gene3D" id="1.10.10.10">
    <property type="entry name" value="Winged helix-like DNA-binding domain superfamily/Winged helix DNA-binding domain"/>
    <property type="match status" value="1"/>
</dbReference>
<evidence type="ECO:0000256" key="6">
    <source>
        <dbReference type="PROSITE-ProRule" id="PRU00339"/>
    </source>
</evidence>
<dbReference type="InterPro" id="IPR011990">
    <property type="entry name" value="TPR-like_helical_dom_sf"/>
</dbReference>
<evidence type="ECO:0000256" key="1">
    <source>
        <dbReference type="ARBA" id="ARBA00004496"/>
    </source>
</evidence>
<dbReference type="GO" id="GO:0003677">
    <property type="term" value="F:DNA binding"/>
    <property type="evidence" value="ECO:0007669"/>
    <property type="project" value="InterPro"/>
</dbReference>
<comment type="subcellular location">
    <subcellularLocation>
        <location evidence="1">Cytoplasm</location>
    </subcellularLocation>
</comment>
<keyword evidence="4 6" id="KW-0802">TPR repeat</keyword>
<feature type="chain" id="PRO_5044258843" evidence="9">
    <location>
        <begin position="23"/>
        <end position="550"/>
    </location>
</feature>
<accession>A0AB35YUH7</accession>
<feature type="transmembrane region" description="Helical" evidence="8">
    <location>
        <begin position="342"/>
        <end position="361"/>
    </location>
</feature>
<keyword evidence="8" id="KW-1133">Transmembrane helix</keyword>
<keyword evidence="7" id="KW-0175">Coiled coil</keyword>
<dbReference type="InterPro" id="IPR051476">
    <property type="entry name" value="Bac_ResReg_Asp_Phosphatase"/>
</dbReference>
<organism evidence="10 12">
    <name type="scientific">Aequorivita flava</name>
    <dbReference type="NCBI Taxonomy" id="3114371"/>
    <lineage>
        <taxon>Bacteria</taxon>
        <taxon>Pseudomonadati</taxon>
        <taxon>Bacteroidota</taxon>
        <taxon>Flavobacteriia</taxon>
        <taxon>Flavobacteriales</taxon>
        <taxon>Flavobacteriaceae</taxon>
        <taxon>Aequorivita</taxon>
    </lineage>
</organism>